<dbReference type="Proteomes" id="UP000187203">
    <property type="component" value="Unassembled WGS sequence"/>
</dbReference>
<name>A0A1R3HUY0_9ROSI</name>
<keyword evidence="3" id="KW-1185">Reference proteome</keyword>
<dbReference type="OrthoDB" id="653285at2759"/>
<feature type="chain" id="PRO_5011983329" description="Thionin-like protein 2" evidence="1">
    <location>
        <begin position="26"/>
        <end position="100"/>
    </location>
</feature>
<comment type="caution">
    <text evidence="2">The sequence shown here is derived from an EMBL/GenBank/DDBJ whole genome shotgun (WGS) entry which is preliminary data.</text>
</comment>
<proteinExistence type="predicted"/>
<accession>A0A1R3HUY0</accession>
<dbReference type="PANTHER" id="PTHR36312:SF1">
    <property type="entry name" value="OS01G0594500 PROTEIN"/>
    <property type="match status" value="1"/>
</dbReference>
<evidence type="ECO:0008006" key="4">
    <source>
        <dbReference type="Google" id="ProtNLM"/>
    </source>
</evidence>
<dbReference type="InterPro" id="IPR038975">
    <property type="entry name" value="THNL"/>
</dbReference>
<organism evidence="2 3">
    <name type="scientific">Corchorus olitorius</name>
    <dbReference type="NCBI Taxonomy" id="93759"/>
    <lineage>
        <taxon>Eukaryota</taxon>
        <taxon>Viridiplantae</taxon>
        <taxon>Streptophyta</taxon>
        <taxon>Embryophyta</taxon>
        <taxon>Tracheophyta</taxon>
        <taxon>Spermatophyta</taxon>
        <taxon>Magnoliopsida</taxon>
        <taxon>eudicotyledons</taxon>
        <taxon>Gunneridae</taxon>
        <taxon>Pentapetalae</taxon>
        <taxon>rosids</taxon>
        <taxon>malvids</taxon>
        <taxon>Malvales</taxon>
        <taxon>Malvaceae</taxon>
        <taxon>Grewioideae</taxon>
        <taxon>Apeibeae</taxon>
        <taxon>Corchorus</taxon>
    </lineage>
</organism>
<evidence type="ECO:0000313" key="3">
    <source>
        <dbReference type="Proteomes" id="UP000187203"/>
    </source>
</evidence>
<dbReference type="AlphaFoldDB" id="A0A1R3HUY0"/>
<reference evidence="3" key="1">
    <citation type="submission" date="2013-09" db="EMBL/GenBank/DDBJ databases">
        <title>Corchorus olitorius genome sequencing.</title>
        <authorList>
            <person name="Alam M."/>
            <person name="Haque M.S."/>
            <person name="Islam M.S."/>
            <person name="Emdad E.M."/>
            <person name="Islam M.M."/>
            <person name="Ahmed B."/>
            <person name="Halim A."/>
            <person name="Hossen Q.M.M."/>
            <person name="Hossain M.Z."/>
            <person name="Ahmed R."/>
            <person name="Khan M.M."/>
            <person name="Islam R."/>
            <person name="Rashid M.M."/>
            <person name="Khan S.A."/>
            <person name="Rahman M.S."/>
            <person name="Alam M."/>
            <person name="Yahiya A.S."/>
            <person name="Khan M.S."/>
            <person name="Azam M.S."/>
            <person name="Haque T."/>
            <person name="Lashkar M.Z.H."/>
            <person name="Akhand A.I."/>
            <person name="Morshed G."/>
            <person name="Roy S."/>
            <person name="Uddin K.S."/>
            <person name="Rabeya T."/>
            <person name="Hossain A.S."/>
            <person name="Chowdhury A."/>
            <person name="Snigdha A.R."/>
            <person name="Mortoza M.S."/>
            <person name="Matin S.A."/>
            <person name="Hoque S.M.E."/>
            <person name="Islam M.K."/>
            <person name="Roy D.K."/>
            <person name="Haider R."/>
            <person name="Moosa M.M."/>
            <person name="Elias S.M."/>
            <person name="Hasan A.M."/>
            <person name="Jahan S."/>
            <person name="Shafiuddin M."/>
            <person name="Mahmood N."/>
            <person name="Shommy N.S."/>
        </authorList>
    </citation>
    <scope>NUCLEOTIDE SEQUENCE [LARGE SCALE GENOMIC DNA]</scope>
    <source>
        <strain evidence="3">cv. O-4</strain>
    </source>
</reference>
<sequence>MEKRSAGGLILMVFLVLGILGQSQADFISCYNTCLMGCGPFYSSWCDANCLQYCSQESKSTAAIATAALKDTQSFCKLGCAATMCSKIITTKDDQSGNYN</sequence>
<dbReference type="PANTHER" id="PTHR36312">
    <property type="entry name" value="THIONIN-LIKE PROTEIN 1"/>
    <property type="match status" value="1"/>
</dbReference>
<gene>
    <name evidence="2" type="ORF">COLO4_26662</name>
</gene>
<evidence type="ECO:0000256" key="1">
    <source>
        <dbReference type="SAM" id="SignalP"/>
    </source>
</evidence>
<dbReference type="EMBL" id="AWUE01019349">
    <property type="protein sequence ID" value="OMO74199.1"/>
    <property type="molecule type" value="Genomic_DNA"/>
</dbReference>
<keyword evidence="1" id="KW-0732">Signal</keyword>
<evidence type="ECO:0000313" key="2">
    <source>
        <dbReference type="EMBL" id="OMO74199.1"/>
    </source>
</evidence>
<protein>
    <recommendedName>
        <fullName evidence="4">Thionin-like protein 2</fullName>
    </recommendedName>
</protein>
<feature type="signal peptide" evidence="1">
    <location>
        <begin position="1"/>
        <end position="25"/>
    </location>
</feature>